<organism evidence="1 2">
    <name type="scientific">Segatella copri</name>
    <dbReference type="NCBI Taxonomy" id="165179"/>
    <lineage>
        <taxon>Bacteria</taxon>
        <taxon>Pseudomonadati</taxon>
        <taxon>Bacteroidota</taxon>
        <taxon>Bacteroidia</taxon>
        <taxon>Bacteroidales</taxon>
        <taxon>Prevotellaceae</taxon>
        <taxon>Segatella</taxon>
    </lineage>
</organism>
<proteinExistence type="predicted"/>
<evidence type="ECO:0000313" key="2">
    <source>
        <dbReference type="Proteomes" id="UP000261245"/>
    </source>
</evidence>
<dbReference type="Proteomes" id="UP000261245">
    <property type="component" value="Unassembled WGS sequence"/>
</dbReference>
<protein>
    <submittedName>
        <fullName evidence="1">Uncharacterized protein</fullName>
    </submittedName>
</protein>
<dbReference type="AlphaFoldDB" id="A0AA92T400"/>
<name>A0AA92T400_9BACT</name>
<gene>
    <name evidence="1" type="ORF">DXB80_06345</name>
</gene>
<dbReference type="EMBL" id="QSUC01000012">
    <property type="protein sequence ID" value="RGN10238.1"/>
    <property type="molecule type" value="Genomic_DNA"/>
</dbReference>
<sequence length="75" mass="9639">MKRNEKEWKRKESRKIRGMNSDEFVFFSFYRRKHRFSAQIFYLIEENERKNGKIVRKIGRFWRKYVEYNRLQQAR</sequence>
<accession>A0AA92T400</accession>
<evidence type="ECO:0000313" key="1">
    <source>
        <dbReference type="EMBL" id="RGN10238.1"/>
    </source>
</evidence>
<reference evidence="1 2" key="1">
    <citation type="submission" date="2018-08" db="EMBL/GenBank/DDBJ databases">
        <title>A genome reference for cultivated species of the human gut microbiota.</title>
        <authorList>
            <person name="Zou Y."/>
            <person name="Xue W."/>
            <person name="Luo G."/>
        </authorList>
    </citation>
    <scope>NUCLEOTIDE SEQUENCE [LARGE SCALE GENOMIC DNA]</scope>
    <source>
        <strain evidence="1 2">OM06-11</strain>
    </source>
</reference>
<comment type="caution">
    <text evidence="1">The sequence shown here is derived from an EMBL/GenBank/DDBJ whole genome shotgun (WGS) entry which is preliminary data.</text>
</comment>